<dbReference type="InterPro" id="IPR029044">
    <property type="entry name" value="Nucleotide-diphossugar_trans"/>
</dbReference>
<dbReference type="PANTHER" id="PTHR12042">
    <property type="entry name" value="LACTOSYLCERAMIDE 4-ALPHA-GALACTOSYLTRANSFERASE ALPHA- 1,4-GALACTOSYLTRANSFERASE"/>
    <property type="match status" value="1"/>
</dbReference>
<dbReference type="AlphaFoldDB" id="A0A401SNA1"/>
<keyword evidence="1" id="KW-0812">Transmembrane</keyword>
<organism evidence="2 3">
    <name type="scientific">Chiloscyllium punctatum</name>
    <name type="common">Brownbanded bambooshark</name>
    <name type="synonym">Hemiscyllium punctatum</name>
    <dbReference type="NCBI Taxonomy" id="137246"/>
    <lineage>
        <taxon>Eukaryota</taxon>
        <taxon>Metazoa</taxon>
        <taxon>Chordata</taxon>
        <taxon>Craniata</taxon>
        <taxon>Vertebrata</taxon>
        <taxon>Chondrichthyes</taxon>
        <taxon>Elasmobranchii</taxon>
        <taxon>Galeomorphii</taxon>
        <taxon>Galeoidea</taxon>
        <taxon>Orectolobiformes</taxon>
        <taxon>Hemiscylliidae</taxon>
        <taxon>Chiloscyllium</taxon>
    </lineage>
</organism>
<dbReference type="Pfam" id="PF04488">
    <property type="entry name" value="Gly_transf_sug"/>
    <property type="match status" value="1"/>
</dbReference>
<evidence type="ECO:0000313" key="3">
    <source>
        <dbReference type="Proteomes" id="UP000287033"/>
    </source>
</evidence>
<dbReference type="InterPro" id="IPR007577">
    <property type="entry name" value="GlycoTrfase_DXD_sugar-bd_CS"/>
</dbReference>
<feature type="non-terminal residue" evidence="2">
    <location>
        <position position="172"/>
    </location>
</feature>
<comment type="caution">
    <text evidence="2">The sequence shown here is derived from an EMBL/GenBank/DDBJ whole genome shotgun (WGS) entry which is preliminary data.</text>
</comment>
<dbReference type="GO" id="GO:0006493">
    <property type="term" value="P:protein O-linked glycosylation"/>
    <property type="evidence" value="ECO:0007669"/>
    <property type="project" value="TreeGrafter"/>
</dbReference>
<accession>A0A401SNA1</accession>
<dbReference type="GO" id="GO:0008375">
    <property type="term" value="F:acetylglucosaminyltransferase activity"/>
    <property type="evidence" value="ECO:0007669"/>
    <property type="project" value="TreeGrafter"/>
</dbReference>
<evidence type="ECO:0000313" key="2">
    <source>
        <dbReference type="EMBL" id="GCC31879.1"/>
    </source>
</evidence>
<dbReference type="STRING" id="137246.A0A401SNA1"/>
<dbReference type="SUPFAM" id="SSF53448">
    <property type="entry name" value="Nucleotide-diphospho-sugar transferases"/>
    <property type="match status" value="1"/>
</dbReference>
<proteinExistence type="predicted"/>
<sequence>MFSMYKGCLFIGTIMICGMLYIFGSLDNYEYIKNFFRPSPSRIKNYRNVSNIIVESGIMFVETSDKVEPTPLTVCSVESAARLNPEKRIYFFMKEFSGNLTQYPQPDYAGIPLLSSISNVDVLPLNPTELFEDTPLIAWYQKVNPNAERYWTHVLADGCRLALLWKYGGIYL</sequence>
<dbReference type="Gene3D" id="3.90.550.20">
    <property type="match status" value="1"/>
</dbReference>
<feature type="transmembrane region" description="Helical" evidence="1">
    <location>
        <begin position="7"/>
        <end position="26"/>
    </location>
</feature>
<dbReference type="OrthoDB" id="407609at2759"/>
<protein>
    <submittedName>
        <fullName evidence="2">Uncharacterized protein</fullName>
    </submittedName>
</protein>
<evidence type="ECO:0000256" key="1">
    <source>
        <dbReference type="SAM" id="Phobius"/>
    </source>
</evidence>
<dbReference type="Proteomes" id="UP000287033">
    <property type="component" value="Unassembled WGS sequence"/>
</dbReference>
<name>A0A401SNA1_CHIPU</name>
<keyword evidence="3" id="KW-1185">Reference proteome</keyword>
<dbReference type="InterPro" id="IPR051981">
    <property type="entry name" value="Glycosyltransf_32"/>
</dbReference>
<keyword evidence="1" id="KW-0472">Membrane</keyword>
<keyword evidence="1" id="KW-1133">Transmembrane helix</keyword>
<dbReference type="PANTHER" id="PTHR12042:SF16">
    <property type="entry name" value="ALPHA-1,4-N-ACETYLGLUCOSAMINYLTRANSFERASE"/>
    <property type="match status" value="1"/>
</dbReference>
<gene>
    <name evidence="2" type="ORF">chiPu_0010339</name>
</gene>
<dbReference type="EMBL" id="BEZZ01000396">
    <property type="protein sequence ID" value="GCC31879.1"/>
    <property type="molecule type" value="Genomic_DNA"/>
</dbReference>
<reference evidence="2 3" key="1">
    <citation type="journal article" date="2018" name="Nat. Ecol. Evol.">
        <title>Shark genomes provide insights into elasmobranch evolution and the origin of vertebrates.</title>
        <authorList>
            <person name="Hara Y"/>
            <person name="Yamaguchi K"/>
            <person name="Onimaru K"/>
            <person name="Kadota M"/>
            <person name="Koyanagi M"/>
            <person name="Keeley SD"/>
            <person name="Tatsumi K"/>
            <person name="Tanaka K"/>
            <person name="Motone F"/>
            <person name="Kageyama Y"/>
            <person name="Nozu R"/>
            <person name="Adachi N"/>
            <person name="Nishimura O"/>
            <person name="Nakagawa R"/>
            <person name="Tanegashima C"/>
            <person name="Kiyatake I"/>
            <person name="Matsumoto R"/>
            <person name="Murakumo K"/>
            <person name="Nishida K"/>
            <person name="Terakita A"/>
            <person name="Kuratani S"/>
            <person name="Sato K"/>
            <person name="Hyodo S Kuraku.S."/>
        </authorList>
    </citation>
    <scope>NUCLEOTIDE SEQUENCE [LARGE SCALE GENOMIC DNA]</scope>
</reference>